<dbReference type="InterPro" id="IPR003399">
    <property type="entry name" value="Mce/MlaD"/>
</dbReference>
<organism evidence="2 3">
    <name type="scientific">Leptospirillum ferriphilum YSK</name>
    <dbReference type="NCBI Taxonomy" id="1441628"/>
    <lineage>
        <taxon>Bacteria</taxon>
        <taxon>Pseudomonadati</taxon>
        <taxon>Nitrospirota</taxon>
        <taxon>Nitrospiria</taxon>
        <taxon>Nitrospirales</taxon>
        <taxon>Nitrospiraceae</taxon>
        <taxon>Leptospirillum</taxon>
    </lineage>
</organism>
<dbReference type="OrthoDB" id="9769132at2"/>
<reference evidence="2 3" key="2">
    <citation type="journal article" date="2015" name="Biomed. Res. Int.">
        <title>Effects of Arsenite Resistance on the Growth and Functional Gene Expression of Leptospirillum ferriphilum and Acidithiobacillus thiooxidans in Pure Culture and Coculture.</title>
        <authorList>
            <person name="Jiang H."/>
            <person name="Liang Y."/>
            <person name="Yin H."/>
            <person name="Xiao Y."/>
            <person name="Guo X."/>
            <person name="Xu Y."/>
            <person name="Hu Q."/>
            <person name="Liu H."/>
            <person name="Liu X."/>
        </authorList>
    </citation>
    <scope>NUCLEOTIDE SEQUENCE [LARGE SCALE GENOMIC DNA]</scope>
    <source>
        <strain evidence="2 3">YSK</strain>
    </source>
</reference>
<dbReference type="InterPro" id="IPR052336">
    <property type="entry name" value="MlaD_Phospholipid_Transporter"/>
</dbReference>
<dbReference type="HOGENOM" id="CLU_054524_0_1_0"/>
<dbReference type="Pfam" id="PF02470">
    <property type="entry name" value="MlaD"/>
    <property type="match status" value="1"/>
</dbReference>
<dbReference type="AlphaFoldDB" id="A0A059XY73"/>
<sequence>MAMKRSSNLKLSEIRVGLIVGISFLLGALAIVTYGKVQNLFSKQVPLTILFDNVRGLTVGAPVRISGMNSGFVKSIHFVRFHNQQLIQVRIRLSASRLPDLSEETSAVIRTQGLMGIKFLELIPGDLSKGPINPALPIYGKATLTMETVLGKGSDLVKNLKNLSISMQELMEQVREGHGTVGRFMTKPELYDNLDQATREIRSVAEDVNHGKGPVSSLIHSREMTRRLNDILRHLDGVMASLDDPQGSLGMLARDPATAGDLRTSIHAMAGILKDLKAGKGTAGQILVDPAMGQKMDATLDRVNALLDDMKKDPHKYFSVQVHVF</sequence>
<name>A0A059XY73_9BACT</name>
<proteinExistence type="predicted"/>
<dbReference type="PANTHER" id="PTHR33371">
    <property type="entry name" value="INTERMEMBRANE PHOSPHOLIPID TRANSPORT SYSTEM BINDING PROTEIN MLAD-RELATED"/>
    <property type="match status" value="1"/>
</dbReference>
<protein>
    <submittedName>
        <fullName evidence="2">Mammalian cell entry protein</fullName>
    </submittedName>
</protein>
<keyword evidence="3" id="KW-1185">Reference proteome</keyword>
<evidence type="ECO:0000313" key="2">
    <source>
        <dbReference type="EMBL" id="AIA30231.1"/>
    </source>
</evidence>
<accession>A0A059XY73</accession>
<dbReference type="KEGG" id="lfp:Y981_03930"/>
<dbReference type="EMBL" id="CP007243">
    <property type="protein sequence ID" value="AIA30231.1"/>
    <property type="molecule type" value="Genomic_DNA"/>
</dbReference>
<dbReference type="PANTHER" id="PTHR33371:SF4">
    <property type="entry name" value="INTERMEMBRANE PHOSPHOLIPID TRANSPORT SYSTEM BINDING PROTEIN MLAD"/>
    <property type="match status" value="1"/>
</dbReference>
<evidence type="ECO:0000259" key="1">
    <source>
        <dbReference type="Pfam" id="PF02470"/>
    </source>
</evidence>
<dbReference type="Proteomes" id="UP000027059">
    <property type="component" value="Chromosome"/>
</dbReference>
<gene>
    <name evidence="2" type="ORF">Y981_03930</name>
</gene>
<evidence type="ECO:0000313" key="3">
    <source>
        <dbReference type="Proteomes" id="UP000027059"/>
    </source>
</evidence>
<reference evidence="3" key="1">
    <citation type="submission" date="2014-02" db="EMBL/GenBank/DDBJ databases">
        <title>Complete genome sequence and comparative genomic analysis of the nitrogen-fixing bacterium Leptospirillum ferriphilum YSK.</title>
        <authorList>
            <person name="Guo X."/>
            <person name="Yin H."/>
            <person name="Liang Y."/>
            <person name="Hu Q."/>
            <person name="Ma L."/>
            <person name="Xiao Y."/>
            <person name="Zhang X."/>
            <person name="Qiu G."/>
            <person name="Liu X."/>
        </authorList>
    </citation>
    <scope>NUCLEOTIDE SEQUENCE [LARGE SCALE GENOMIC DNA]</scope>
    <source>
        <strain evidence="3">YSK</strain>
    </source>
</reference>
<feature type="domain" description="Mce/MlaD" evidence="1">
    <location>
        <begin position="45"/>
        <end position="125"/>
    </location>
</feature>